<dbReference type="EMBL" id="CP012383">
    <property type="protein sequence ID" value="AKZ60832.1"/>
    <property type="molecule type" value="Genomic_DNA"/>
</dbReference>
<dbReference type="RefSeq" id="WP_053143397.1">
    <property type="nucleotide sequence ID" value="NZ_CP012383.1"/>
</dbReference>
<dbReference type="KEGG" id="samb:SAM23877_p123"/>
<protein>
    <submittedName>
        <fullName evidence="1">Uncharacterized protein</fullName>
    </submittedName>
</protein>
<accession>A0A0K2B6X0</accession>
<dbReference type="AlphaFoldDB" id="A0A0K2B6X0"/>
<reference evidence="2" key="1">
    <citation type="journal article" date="2015" name="J. Biotechnol.">
        <title>Complete genome sequence of Streptomyces ambofaciens ATCC 23877, the spiramycin producer.</title>
        <authorList>
            <person name="Thibessard A."/>
            <person name="Haas D."/>
            <person name="Gerbaud C."/>
            <person name="Aigle B."/>
            <person name="Lautru S."/>
            <person name="Pernodet J.L."/>
            <person name="Leblond P."/>
        </authorList>
    </citation>
    <scope>NUCLEOTIDE SEQUENCE [LARGE SCALE GENOMIC DNA]</scope>
    <source>
        <strain evidence="2">ATCC 23877 / 3486 / DSM 40053 / JCM 4204 / NBRC 12836 / NRRL B-2516</strain>
        <plasmid evidence="2">pSAM1</plasmid>
    </source>
</reference>
<evidence type="ECO:0000313" key="2">
    <source>
        <dbReference type="Proteomes" id="UP000061018"/>
    </source>
</evidence>
<organism evidence="1 2">
    <name type="scientific">Streptomyces ambofaciens (strain ATCC 23877 / 3486 / DSM 40053 / JCM 4204 / NBRC 12836 / NRRL B-2516)</name>
    <dbReference type="NCBI Taxonomy" id="278992"/>
    <lineage>
        <taxon>Bacteria</taxon>
        <taxon>Bacillati</taxon>
        <taxon>Actinomycetota</taxon>
        <taxon>Actinomycetes</taxon>
        <taxon>Kitasatosporales</taxon>
        <taxon>Streptomycetaceae</taxon>
        <taxon>Streptomyces</taxon>
    </lineage>
</organism>
<keyword evidence="1" id="KW-0614">Plasmid</keyword>
<evidence type="ECO:0000313" key="1">
    <source>
        <dbReference type="EMBL" id="AKZ60832.1"/>
    </source>
</evidence>
<proteinExistence type="predicted"/>
<sequence length="154" mass="16721">MIEKRLVTNWVATTLAAGSGKPVGRGRAPADGQAPPYYLLYSVDTQVSGAPYTDLHEDGSFVYQITSVSGPDPTKPQSTATQDQLEWMADKARTVFLGRNPVTGQWLHPLAVPGYTCMARSLDVEWGAVPGGTSEQEAAIMTYVQRFRFNLTPA</sequence>
<dbReference type="Proteomes" id="UP000061018">
    <property type="component" value="Plasmid pSAM1"/>
</dbReference>
<gene>
    <name evidence="1" type="ORF">SAM23877_p123</name>
</gene>
<name>A0A0K2B6X0_STRA7</name>
<geneLocation type="plasmid" evidence="1 2">
    <name>pSAM1</name>
</geneLocation>